<proteinExistence type="predicted"/>
<feature type="transmembrane region" description="Helical" evidence="1">
    <location>
        <begin position="12"/>
        <end position="33"/>
    </location>
</feature>
<comment type="caution">
    <text evidence="2">The sequence shown here is derived from an EMBL/GenBank/DDBJ whole genome shotgun (WGS) entry which is preliminary data.</text>
</comment>
<evidence type="ECO:0000256" key="1">
    <source>
        <dbReference type="SAM" id="Phobius"/>
    </source>
</evidence>
<name>A0ABV5K9G1_9ACTN</name>
<keyword evidence="3" id="KW-1185">Reference proteome</keyword>
<evidence type="ECO:0000313" key="3">
    <source>
        <dbReference type="Proteomes" id="UP001589750"/>
    </source>
</evidence>
<dbReference type="EMBL" id="JBHMDG010000006">
    <property type="protein sequence ID" value="MFB9312510.1"/>
    <property type="molecule type" value="Genomic_DNA"/>
</dbReference>
<dbReference type="Proteomes" id="UP001589750">
    <property type="component" value="Unassembled WGS sequence"/>
</dbReference>
<protein>
    <recommendedName>
        <fullName evidence="4">MFS transporter</fullName>
    </recommendedName>
</protein>
<reference evidence="2 3" key="1">
    <citation type="submission" date="2024-09" db="EMBL/GenBank/DDBJ databases">
        <authorList>
            <person name="Sun Q."/>
            <person name="Mori K."/>
        </authorList>
    </citation>
    <scope>NUCLEOTIDE SEQUENCE [LARGE SCALE GENOMIC DNA]</scope>
    <source>
        <strain evidence="2 3">JCM 9626</strain>
    </source>
</reference>
<sequence>MSDPTPPRAPTPLLLAALLVALQGAGLVALAVVGLADLVSSRIEVGVSVSVFFALYGVALAACAWALTRRRGWARGPVMLTQLIQLGIAWNAREHALLAVPLAVTALVALVAMVQPASIEALLGVPDEESA</sequence>
<keyword evidence="1" id="KW-0472">Membrane</keyword>
<keyword evidence="1" id="KW-1133">Transmembrane helix</keyword>
<dbReference type="RefSeq" id="WP_140009885.1">
    <property type="nucleotide sequence ID" value="NZ_JBHMDG010000006.1"/>
</dbReference>
<evidence type="ECO:0000313" key="2">
    <source>
        <dbReference type="EMBL" id="MFB9312510.1"/>
    </source>
</evidence>
<accession>A0ABV5K9G1</accession>
<evidence type="ECO:0008006" key="4">
    <source>
        <dbReference type="Google" id="ProtNLM"/>
    </source>
</evidence>
<organism evidence="2 3">
    <name type="scientific">Nocardioides plantarum</name>
    <dbReference type="NCBI Taxonomy" id="29299"/>
    <lineage>
        <taxon>Bacteria</taxon>
        <taxon>Bacillati</taxon>
        <taxon>Actinomycetota</taxon>
        <taxon>Actinomycetes</taxon>
        <taxon>Propionibacteriales</taxon>
        <taxon>Nocardioidaceae</taxon>
        <taxon>Nocardioides</taxon>
    </lineage>
</organism>
<gene>
    <name evidence="2" type="ORF">ACFFRI_05590</name>
</gene>
<feature type="transmembrane region" description="Helical" evidence="1">
    <location>
        <begin position="96"/>
        <end position="114"/>
    </location>
</feature>
<feature type="transmembrane region" description="Helical" evidence="1">
    <location>
        <begin position="45"/>
        <end position="67"/>
    </location>
</feature>
<keyword evidence="1" id="KW-0812">Transmembrane</keyword>